<evidence type="ECO:0000256" key="3">
    <source>
        <dbReference type="ARBA" id="ARBA00022777"/>
    </source>
</evidence>
<dbReference type="GO" id="GO:0000824">
    <property type="term" value="F:inositol-1,4,5,6-tetrakisphosphate 3-kinase activity"/>
    <property type="evidence" value="ECO:0007669"/>
    <property type="project" value="TreeGrafter"/>
</dbReference>
<keyword evidence="3 4" id="KW-0418">Kinase</keyword>
<evidence type="ECO:0000313" key="7">
    <source>
        <dbReference type="Proteomes" id="UP000268321"/>
    </source>
</evidence>
<dbReference type="EMBL" id="ML004464">
    <property type="protein sequence ID" value="RKP30173.1"/>
    <property type="molecule type" value="Genomic_DNA"/>
</dbReference>
<dbReference type="Pfam" id="PF03770">
    <property type="entry name" value="IPK"/>
    <property type="match status" value="1"/>
</dbReference>
<reference evidence="7" key="1">
    <citation type="journal article" date="2018" name="Nat. Microbiol.">
        <title>Leveraging single-cell genomics to expand the fungal tree of life.</title>
        <authorList>
            <person name="Ahrendt S.R."/>
            <person name="Quandt C.A."/>
            <person name="Ciobanu D."/>
            <person name="Clum A."/>
            <person name="Salamov A."/>
            <person name="Andreopoulos B."/>
            <person name="Cheng J.F."/>
            <person name="Woyke T."/>
            <person name="Pelin A."/>
            <person name="Henrissat B."/>
            <person name="Reynolds N.K."/>
            <person name="Benny G.L."/>
            <person name="Smith M.E."/>
            <person name="James T.Y."/>
            <person name="Grigoriev I.V."/>
        </authorList>
    </citation>
    <scope>NUCLEOTIDE SEQUENCE [LARGE SCALE GENOMIC DNA]</scope>
    <source>
        <strain evidence="7">Baker2002</strain>
    </source>
</reference>
<dbReference type="InterPro" id="IPR038286">
    <property type="entry name" value="IPK_sf"/>
</dbReference>
<dbReference type="Gene3D" id="3.30.470.160">
    <property type="entry name" value="Inositol polyphosphate kinase"/>
    <property type="match status" value="1"/>
</dbReference>
<protein>
    <recommendedName>
        <fullName evidence="4">Kinase</fullName>
        <ecNumber evidence="4">2.7.-.-</ecNumber>
    </recommendedName>
</protein>
<dbReference type="GO" id="GO:0005737">
    <property type="term" value="C:cytoplasm"/>
    <property type="evidence" value="ECO:0007669"/>
    <property type="project" value="TreeGrafter"/>
</dbReference>
<dbReference type="Proteomes" id="UP000268321">
    <property type="component" value="Unassembled WGS sequence"/>
</dbReference>
<evidence type="ECO:0000256" key="4">
    <source>
        <dbReference type="RuleBase" id="RU363090"/>
    </source>
</evidence>
<dbReference type="OrthoDB" id="2573163at2759"/>
<gene>
    <name evidence="6" type="ORF">METBISCDRAFT_16864</name>
</gene>
<dbReference type="GO" id="GO:0046854">
    <property type="term" value="P:phosphatidylinositol phosphate biosynthetic process"/>
    <property type="evidence" value="ECO:0007669"/>
    <property type="project" value="TreeGrafter"/>
</dbReference>
<keyword evidence="2 4" id="KW-0808">Transferase</keyword>
<dbReference type="AlphaFoldDB" id="A0A4P9ZBK2"/>
<dbReference type="PANTHER" id="PTHR12400">
    <property type="entry name" value="INOSITOL POLYPHOSPHATE KINASE"/>
    <property type="match status" value="1"/>
</dbReference>
<dbReference type="InterPro" id="IPR005522">
    <property type="entry name" value="IPK"/>
</dbReference>
<sequence>MEKPPHNALSKPDDDAPVVTGRKAARYLRLFLDGRGFDPAMADSADIGNPCALAELIADPDSLRNPLLEPVSSATYFPHTPLTKTQETAAAAQDAMSPDVAPLQHLTADVEFERGWHGELTKIKKHLHDWDAPLLAHARPDDPQRLHSSVPSGGEIYPLTVELRPFKNKVGGHTAMFRFSKKAVCKALVNRENVWYEAVERKHLNLLKFMPKYIGVLNVRYSSVVCEEEFTPKIGPQDPAGDPGSKPHKGAMNLPLRRPSLQAHTPQSSDLPPEVLLDDNRHIIPDLLWKQYSTSVPSTNTAKFHNTSPLAAKFDNPDTSIGSTSVNTDLQAQVIQEVFVPHTRKPDVIFHMKDVTEHSESPHELQNPVLRKHTRFERFILLEDLTAGMSRPCVLDLKMGTRQYGVEASDLKQASQRKKCSLTSSKELGTRVCGLQVWNQLSQKYFTKDKYFGRRIRSGAPFAKTLAKFLYDGSSSYSIVSKIPRIICLLQELYSYFQDLKGYRMYGSSILLMYDGLLPARDAQIKIHMIDFAQSVIGEVDYHDYRKLPKYPELADMGYLKGVRSLIVYFKNIFLIITGDCYDSVSSMDSYLEAHSQRAMPQAAWVAAFGETDNECINDHVAGDPFDVFTHFSDSAEVSD</sequence>
<feature type="region of interest" description="Disordered" evidence="5">
    <location>
        <begin position="232"/>
        <end position="254"/>
    </location>
</feature>
<proteinExistence type="inferred from homology"/>
<evidence type="ECO:0000313" key="6">
    <source>
        <dbReference type="EMBL" id="RKP30173.1"/>
    </source>
</evidence>
<name>A0A4P9ZBK2_9ASCO</name>
<keyword evidence="7" id="KW-1185">Reference proteome</keyword>
<dbReference type="PANTHER" id="PTHR12400:SF21">
    <property type="entry name" value="KINASE"/>
    <property type="match status" value="1"/>
</dbReference>
<dbReference type="SUPFAM" id="SSF56104">
    <property type="entry name" value="SAICAR synthase-like"/>
    <property type="match status" value="1"/>
</dbReference>
<dbReference type="GO" id="GO:0005634">
    <property type="term" value="C:nucleus"/>
    <property type="evidence" value="ECO:0007669"/>
    <property type="project" value="TreeGrafter"/>
</dbReference>
<accession>A0A4P9ZBK2</accession>
<dbReference type="EC" id="2.7.-.-" evidence="4"/>
<dbReference type="GO" id="GO:0008440">
    <property type="term" value="F:inositol-1,4,5-trisphosphate 3-kinase activity"/>
    <property type="evidence" value="ECO:0007669"/>
    <property type="project" value="TreeGrafter"/>
</dbReference>
<evidence type="ECO:0000256" key="5">
    <source>
        <dbReference type="SAM" id="MobiDB-lite"/>
    </source>
</evidence>
<dbReference type="GO" id="GO:0032958">
    <property type="term" value="P:inositol phosphate biosynthetic process"/>
    <property type="evidence" value="ECO:0007669"/>
    <property type="project" value="InterPro"/>
</dbReference>
<organism evidence="6 7">
    <name type="scientific">Metschnikowia bicuspidata</name>
    <dbReference type="NCBI Taxonomy" id="27322"/>
    <lineage>
        <taxon>Eukaryota</taxon>
        <taxon>Fungi</taxon>
        <taxon>Dikarya</taxon>
        <taxon>Ascomycota</taxon>
        <taxon>Saccharomycotina</taxon>
        <taxon>Pichiomycetes</taxon>
        <taxon>Metschnikowiaceae</taxon>
        <taxon>Metschnikowia</taxon>
    </lineage>
</organism>
<comment type="similarity">
    <text evidence="1 4">Belongs to the inositol phosphokinase (IPK) family.</text>
</comment>
<evidence type="ECO:0000256" key="2">
    <source>
        <dbReference type="ARBA" id="ARBA00022679"/>
    </source>
</evidence>
<evidence type="ECO:0000256" key="1">
    <source>
        <dbReference type="ARBA" id="ARBA00007374"/>
    </source>
</evidence>